<organism evidence="1 2">
    <name type="scientific">Crateriforma conspicua</name>
    <dbReference type="NCBI Taxonomy" id="2527996"/>
    <lineage>
        <taxon>Bacteria</taxon>
        <taxon>Pseudomonadati</taxon>
        <taxon>Planctomycetota</taxon>
        <taxon>Planctomycetia</taxon>
        <taxon>Planctomycetales</taxon>
        <taxon>Planctomycetaceae</taxon>
        <taxon>Crateriforma</taxon>
    </lineage>
</organism>
<evidence type="ECO:0008006" key="3">
    <source>
        <dbReference type="Google" id="ProtNLM"/>
    </source>
</evidence>
<keyword evidence="2" id="KW-1185">Reference proteome</keyword>
<dbReference type="AlphaFoldDB" id="A0A5C5XYT8"/>
<gene>
    <name evidence="1" type="ORF">Pan14r_02920</name>
</gene>
<dbReference type="Proteomes" id="UP000317238">
    <property type="component" value="Unassembled WGS sequence"/>
</dbReference>
<reference evidence="1 2" key="1">
    <citation type="submission" date="2019-02" db="EMBL/GenBank/DDBJ databases">
        <title>Deep-cultivation of Planctomycetes and their phenomic and genomic characterization uncovers novel biology.</title>
        <authorList>
            <person name="Wiegand S."/>
            <person name="Jogler M."/>
            <person name="Boedeker C."/>
            <person name="Pinto D."/>
            <person name="Vollmers J."/>
            <person name="Rivas-Marin E."/>
            <person name="Kohn T."/>
            <person name="Peeters S.H."/>
            <person name="Heuer A."/>
            <person name="Rast P."/>
            <person name="Oberbeckmann S."/>
            <person name="Bunk B."/>
            <person name="Jeske O."/>
            <person name="Meyerdierks A."/>
            <person name="Storesund J.E."/>
            <person name="Kallscheuer N."/>
            <person name="Luecker S."/>
            <person name="Lage O.M."/>
            <person name="Pohl T."/>
            <person name="Merkel B.J."/>
            <person name="Hornburger P."/>
            <person name="Mueller R.-W."/>
            <person name="Bruemmer F."/>
            <person name="Labrenz M."/>
            <person name="Spormann A.M."/>
            <person name="Op Den Camp H."/>
            <person name="Overmann J."/>
            <person name="Amann R."/>
            <person name="Jetten M.S.M."/>
            <person name="Mascher T."/>
            <person name="Medema M.H."/>
            <person name="Devos D.P."/>
            <person name="Kaster A.-K."/>
            <person name="Ovreas L."/>
            <person name="Rohde M."/>
            <person name="Galperin M.Y."/>
            <person name="Jogler C."/>
        </authorList>
    </citation>
    <scope>NUCLEOTIDE SEQUENCE [LARGE SCALE GENOMIC DNA]</scope>
    <source>
        <strain evidence="1 2">Pan14r</strain>
    </source>
</reference>
<comment type="caution">
    <text evidence="1">The sequence shown here is derived from an EMBL/GenBank/DDBJ whole genome shotgun (WGS) entry which is preliminary data.</text>
</comment>
<dbReference type="OrthoDB" id="9806869at2"/>
<accession>A0A5C5XYT8</accession>
<dbReference type="RefSeq" id="WP_146438099.1">
    <property type="nucleotide sequence ID" value="NZ_SJPL01000001.1"/>
</dbReference>
<dbReference type="Pfam" id="PF13366">
    <property type="entry name" value="PDDEXK_3"/>
    <property type="match status" value="1"/>
</dbReference>
<proteinExistence type="predicted"/>
<dbReference type="NCBIfam" id="TIGR04256">
    <property type="entry name" value="GxxExxY"/>
    <property type="match status" value="1"/>
</dbReference>
<protein>
    <recommendedName>
        <fullName evidence="3">GxxExxY protein</fullName>
    </recommendedName>
</protein>
<sequence length="126" mass="14072">MTENEISQVVVSAAIEVHRTLGGPGLLESVYEEALAYELTLQGCNVRRQVPSPIQYKDVTLATPLKIDLLVNDLVIVECKAVTQYNSIFATQLLTYLRLKNLKLGLVINFGERLVKDGIHRVVHEL</sequence>
<evidence type="ECO:0000313" key="1">
    <source>
        <dbReference type="EMBL" id="TWT68054.1"/>
    </source>
</evidence>
<evidence type="ECO:0000313" key="2">
    <source>
        <dbReference type="Proteomes" id="UP000317238"/>
    </source>
</evidence>
<dbReference type="InterPro" id="IPR026350">
    <property type="entry name" value="GxxExxY"/>
</dbReference>
<dbReference type="EMBL" id="SJPL01000001">
    <property type="protein sequence ID" value="TWT68054.1"/>
    <property type="molecule type" value="Genomic_DNA"/>
</dbReference>
<name>A0A5C5XYT8_9PLAN</name>